<feature type="compositionally biased region" description="Basic and acidic residues" evidence="1">
    <location>
        <begin position="1"/>
        <end position="16"/>
    </location>
</feature>
<dbReference type="EMBL" id="CAMXCT020000413">
    <property type="protein sequence ID" value="CAL1131830.1"/>
    <property type="molecule type" value="Genomic_DNA"/>
</dbReference>
<comment type="caution">
    <text evidence="2">The sequence shown here is derived from an EMBL/GenBank/DDBJ whole genome shotgun (WGS) entry which is preliminary data.</text>
</comment>
<evidence type="ECO:0000313" key="3">
    <source>
        <dbReference type="EMBL" id="CAL4765767.1"/>
    </source>
</evidence>
<reference evidence="3 4" key="2">
    <citation type="submission" date="2024-05" db="EMBL/GenBank/DDBJ databases">
        <authorList>
            <person name="Chen Y."/>
            <person name="Shah S."/>
            <person name="Dougan E. K."/>
            <person name="Thang M."/>
            <person name="Chan C."/>
        </authorList>
    </citation>
    <scope>NUCLEOTIDE SEQUENCE [LARGE SCALE GENOMIC DNA]</scope>
</reference>
<dbReference type="Proteomes" id="UP001152797">
    <property type="component" value="Unassembled WGS sequence"/>
</dbReference>
<evidence type="ECO:0000256" key="1">
    <source>
        <dbReference type="SAM" id="MobiDB-lite"/>
    </source>
</evidence>
<dbReference type="OrthoDB" id="60843at2759"/>
<organism evidence="2">
    <name type="scientific">Cladocopium goreaui</name>
    <dbReference type="NCBI Taxonomy" id="2562237"/>
    <lineage>
        <taxon>Eukaryota</taxon>
        <taxon>Sar</taxon>
        <taxon>Alveolata</taxon>
        <taxon>Dinophyceae</taxon>
        <taxon>Suessiales</taxon>
        <taxon>Symbiodiniaceae</taxon>
        <taxon>Cladocopium</taxon>
    </lineage>
</organism>
<dbReference type="AlphaFoldDB" id="A0A9P1FL42"/>
<gene>
    <name evidence="2" type="ORF">C1SCF055_LOCUS6507</name>
</gene>
<keyword evidence="4" id="KW-1185">Reference proteome</keyword>
<name>A0A9P1FL42_9DINO</name>
<accession>A0A9P1FL42</accession>
<sequence>MHRDGFAVPKKMDRPGGHLALGDSDGEHDNQDGASSFAPFAKEVYEGLFDRELMLRLDGVVLPEVPQPPLHLEGEDVGCALRLWAGAHLIKKAHGACEDAFFADPHGMGVADGVGCMVQFASYGINAAQYAAELMEFSSAALKPGGIASEDKIPSGSWHVSPAVAMMWPAVLPLQCSMENPKRLHTEPPRLPSYASKVPR</sequence>
<proteinExistence type="predicted"/>
<dbReference type="EMBL" id="CAMXCT030000413">
    <property type="protein sequence ID" value="CAL4765767.1"/>
    <property type="molecule type" value="Genomic_DNA"/>
</dbReference>
<dbReference type="EMBL" id="CAMXCT010000413">
    <property type="protein sequence ID" value="CAI3978455.1"/>
    <property type="molecule type" value="Genomic_DNA"/>
</dbReference>
<protein>
    <submittedName>
        <fullName evidence="3">PPM-type phosphatase domain-containing protein</fullName>
    </submittedName>
</protein>
<evidence type="ECO:0000313" key="2">
    <source>
        <dbReference type="EMBL" id="CAI3978455.1"/>
    </source>
</evidence>
<evidence type="ECO:0000313" key="4">
    <source>
        <dbReference type="Proteomes" id="UP001152797"/>
    </source>
</evidence>
<feature type="region of interest" description="Disordered" evidence="1">
    <location>
        <begin position="1"/>
        <end position="33"/>
    </location>
</feature>
<reference evidence="2" key="1">
    <citation type="submission" date="2022-10" db="EMBL/GenBank/DDBJ databases">
        <authorList>
            <person name="Chen Y."/>
            <person name="Dougan E. K."/>
            <person name="Chan C."/>
            <person name="Rhodes N."/>
            <person name="Thang M."/>
        </authorList>
    </citation>
    <scope>NUCLEOTIDE SEQUENCE</scope>
</reference>